<dbReference type="InterPro" id="IPR000326">
    <property type="entry name" value="PAP2/HPO"/>
</dbReference>
<protein>
    <submittedName>
        <fullName evidence="2">Phosphatase PAP2 family protein</fullName>
    </submittedName>
</protein>
<feature type="domain" description="Phosphatidic acid phosphatase type 2/haloperoxidase" evidence="1">
    <location>
        <begin position="184"/>
        <end position="313"/>
    </location>
</feature>
<name>A0ABS6T181_9RHOB</name>
<dbReference type="Proteomes" id="UP000756530">
    <property type="component" value="Unassembled WGS sequence"/>
</dbReference>
<gene>
    <name evidence="2" type="ORF">KJP28_08660</name>
</gene>
<evidence type="ECO:0000313" key="2">
    <source>
        <dbReference type="EMBL" id="MBV7378997.1"/>
    </source>
</evidence>
<comment type="caution">
    <text evidence="2">The sequence shown here is derived from an EMBL/GenBank/DDBJ whole genome shotgun (WGS) entry which is preliminary data.</text>
</comment>
<dbReference type="Pfam" id="PF01569">
    <property type="entry name" value="PAP2"/>
    <property type="match status" value="1"/>
</dbReference>
<sequence>MMFNPLRRYGICLPKVLFGLGFLLIALAQPVRAEVRYSFGDRIPSHHGGYWLEGMPSVYFSDTGETRFEKAGRTFAQSIGGPKTWGTEMANIGLFPFREPVIAGAAALGIGVLMANDYKLTAYYQDKIEPLFDWFTPGPIIPRDAAPFLGRISYEDQYMLAGMGLTYAYGFAFNDERAQVAALLSAKAVAYSFVTTQLVLKPMFGRMRPVPNLSTFPGGEAGARKIGYSTNPFQFGKAPGIQINGRVGTAFPSYHYTQYFAVARVYSGVYDNSWVPYLVAGAAAVSNIRGHHHWVSDMAAGAVVGTIIGQTVLDSYVERRGLNMTVMPNLSTKGVGATFHMTF</sequence>
<keyword evidence="3" id="KW-1185">Reference proteome</keyword>
<evidence type="ECO:0000259" key="1">
    <source>
        <dbReference type="Pfam" id="PF01569"/>
    </source>
</evidence>
<reference evidence="2 3" key="1">
    <citation type="submission" date="2021-05" db="EMBL/GenBank/DDBJ databases">
        <title>Culturable bacteria isolated from Daya Bay.</title>
        <authorList>
            <person name="Zheng W."/>
            <person name="Yu S."/>
            <person name="Huang Y."/>
        </authorList>
    </citation>
    <scope>NUCLEOTIDE SEQUENCE [LARGE SCALE GENOMIC DNA]</scope>
    <source>
        <strain evidence="2 3">DP4N28-5</strain>
    </source>
</reference>
<proteinExistence type="predicted"/>
<dbReference type="RefSeq" id="WP_218392159.1">
    <property type="nucleotide sequence ID" value="NZ_JAHUZE010000002.1"/>
</dbReference>
<evidence type="ECO:0000313" key="3">
    <source>
        <dbReference type="Proteomes" id="UP000756530"/>
    </source>
</evidence>
<organism evidence="2 3">
    <name type="scientific">Maritimibacter dapengensis</name>
    <dbReference type="NCBI Taxonomy" id="2836868"/>
    <lineage>
        <taxon>Bacteria</taxon>
        <taxon>Pseudomonadati</taxon>
        <taxon>Pseudomonadota</taxon>
        <taxon>Alphaproteobacteria</taxon>
        <taxon>Rhodobacterales</taxon>
        <taxon>Roseobacteraceae</taxon>
        <taxon>Maritimibacter</taxon>
    </lineage>
</organism>
<accession>A0ABS6T181</accession>
<dbReference type="EMBL" id="JAHUZE010000002">
    <property type="protein sequence ID" value="MBV7378997.1"/>
    <property type="molecule type" value="Genomic_DNA"/>
</dbReference>